<dbReference type="InterPro" id="IPR036909">
    <property type="entry name" value="Cyt_c-like_dom_sf"/>
</dbReference>
<organism evidence="7 8">
    <name type="scientific">Rhizobium deserti</name>
    <dbReference type="NCBI Taxonomy" id="2547961"/>
    <lineage>
        <taxon>Bacteria</taxon>
        <taxon>Pseudomonadati</taxon>
        <taxon>Pseudomonadota</taxon>
        <taxon>Alphaproteobacteria</taxon>
        <taxon>Hyphomicrobiales</taxon>
        <taxon>Rhizobiaceae</taxon>
        <taxon>Rhizobium/Agrobacterium group</taxon>
        <taxon>Rhizobium</taxon>
    </lineage>
</organism>
<keyword evidence="3 4" id="KW-0408">Iron</keyword>
<feature type="domain" description="Cytochrome c" evidence="6">
    <location>
        <begin position="47"/>
        <end position="137"/>
    </location>
</feature>
<comment type="caution">
    <text evidence="7">The sequence shown here is derived from an EMBL/GenBank/DDBJ whole genome shotgun (WGS) entry which is preliminary data.</text>
</comment>
<keyword evidence="5" id="KW-1133">Transmembrane helix</keyword>
<dbReference type="Proteomes" id="UP000295238">
    <property type="component" value="Unassembled WGS sequence"/>
</dbReference>
<dbReference type="AlphaFoldDB" id="A0A4R5U9T2"/>
<evidence type="ECO:0000256" key="3">
    <source>
        <dbReference type="ARBA" id="ARBA00023004"/>
    </source>
</evidence>
<dbReference type="InterPro" id="IPR009056">
    <property type="entry name" value="Cyt_c-like_dom"/>
</dbReference>
<dbReference type="GO" id="GO:0020037">
    <property type="term" value="F:heme binding"/>
    <property type="evidence" value="ECO:0007669"/>
    <property type="project" value="InterPro"/>
</dbReference>
<sequence>MNTATTHFSTYLGWSAAALAIPLVAIGVNLAKDRAQRQSVAIAMTGGDPAQAPALFRRYGCGGCHVIPGIAGADGKVAGPLTDLRQRVYVGGVATNTPENLVRWIVEPQSFSANSAMPATGISESEAKHLAAYLYAK</sequence>
<evidence type="ECO:0000259" key="6">
    <source>
        <dbReference type="PROSITE" id="PS51007"/>
    </source>
</evidence>
<keyword evidence="2 4" id="KW-0479">Metal-binding</keyword>
<name>A0A4R5U9T2_9HYPH</name>
<dbReference type="GO" id="GO:0046872">
    <property type="term" value="F:metal ion binding"/>
    <property type="evidence" value="ECO:0007669"/>
    <property type="project" value="UniProtKB-KW"/>
</dbReference>
<evidence type="ECO:0000256" key="5">
    <source>
        <dbReference type="SAM" id="Phobius"/>
    </source>
</evidence>
<proteinExistence type="predicted"/>
<evidence type="ECO:0000313" key="8">
    <source>
        <dbReference type="Proteomes" id="UP000295238"/>
    </source>
</evidence>
<dbReference type="EMBL" id="SMTL01000007">
    <property type="protein sequence ID" value="TDK31369.1"/>
    <property type="molecule type" value="Genomic_DNA"/>
</dbReference>
<dbReference type="RefSeq" id="WP_133318085.1">
    <property type="nucleotide sequence ID" value="NZ_SMTL01000007.1"/>
</dbReference>
<evidence type="ECO:0000313" key="7">
    <source>
        <dbReference type="EMBL" id="TDK31369.1"/>
    </source>
</evidence>
<dbReference type="SUPFAM" id="SSF46626">
    <property type="entry name" value="Cytochrome c"/>
    <property type="match status" value="1"/>
</dbReference>
<feature type="transmembrane region" description="Helical" evidence="5">
    <location>
        <begin position="12"/>
        <end position="31"/>
    </location>
</feature>
<evidence type="ECO:0000256" key="4">
    <source>
        <dbReference type="PROSITE-ProRule" id="PRU00433"/>
    </source>
</evidence>
<keyword evidence="5" id="KW-0472">Membrane</keyword>
<dbReference type="GO" id="GO:0009055">
    <property type="term" value="F:electron transfer activity"/>
    <property type="evidence" value="ECO:0007669"/>
    <property type="project" value="InterPro"/>
</dbReference>
<accession>A0A4R5U9T2</accession>
<keyword evidence="8" id="KW-1185">Reference proteome</keyword>
<dbReference type="PROSITE" id="PS51007">
    <property type="entry name" value="CYTC"/>
    <property type="match status" value="1"/>
</dbReference>
<protein>
    <submittedName>
        <fullName evidence="7">Cytochrome C</fullName>
    </submittedName>
</protein>
<dbReference type="Gene3D" id="1.10.760.10">
    <property type="entry name" value="Cytochrome c-like domain"/>
    <property type="match status" value="1"/>
</dbReference>
<keyword evidence="1 4" id="KW-0349">Heme</keyword>
<dbReference type="OrthoDB" id="9794982at2"/>
<keyword evidence="5" id="KW-0812">Transmembrane</keyword>
<reference evidence="7 8" key="1">
    <citation type="submission" date="2019-03" db="EMBL/GenBank/DDBJ databases">
        <title>Rhizobium sp. nov., an bacterium isolated from biocrust in Mu Us Desert.</title>
        <authorList>
            <person name="Lixiong L."/>
        </authorList>
    </citation>
    <scope>NUCLEOTIDE SEQUENCE [LARGE SCALE GENOMIC DNA]</scope>
    <source>
        <strain evidence="7 8">SPY-1</strain>
    </source>
</reference>
<gene>
    <name evidence="7" type="ORF">E2F50_20770</name>
</gene>
<evidence type="ECO:0000256" key="1">
    <source>
        <dbReference type="ARBA" id="ARBA00022617"/>
    </source>
</evidence>
<evidence type="ECO:0000256" key="2">
    <source>
        <dbReference type="ARBA" id="ARBA00022723"/>
    </source>
</evidence>